<accession>A0A2U2C346</accession>
<evidence type="ECO:0008006" key="6">
    <source>
        <dbReference type="Google" id="ProtNLM"/>
    </source>
</evidence>
<comment type="caution">
    <text evidence="4">The sequence shown here is derived from an EMBL/GenBank/DDBJ whole genome shotgun (WGS) entry which is preliminary data.</text>
</comment>
<keyword evidence="1" id="KW-0677">Repeat</keyword>
<dbReference type="STRING" id="28200.GCA_001572935_00861"/>
<dbReference type="Gene3D" id="1.25.40.20">
    <property type="entry name" value="Ankyrin repeat-containing domain"/>
    <property type="match status" value="2"/>
</dbReference>
<proteinExistence type="predicted"/>
<gene>
    <name evidence="4" type="ORF">DF188_01880</name>
</gene>
<dbReference type="InterPro" id="IPR002110">
    <property type="entry name" value="Ankyrin_rpt"/>
</dbReference>
<dbReference type="InterPro" id="IPR036770">
    <property type="entry name" value="Ankyrin_rpt-contain_sf"/>
</dbReference>
<evidence type="ECO:0000313" key="5">
    <source>
        <dbReference type="Proteomes" id="UP000245014"/>
    </source>
</evidence>
<feature type="repeat" description="ANK" evidence="3">
    <location>
        <begin position="327"/>
        <end position="361"/>
    </location>
</feature>
<name>A0A2U2C346_9BACT</name>
<dbReference type="PROSITE" id="PS50297">
    <property type="entry name" value="ANK_REP_REGION"/>
    <property type="match status" value="1"/>
</dbReference>
<reference evidence="4 5" key="1">
    <citation type="submission" date="2018-05" db="EMBL/GenBank/DDBJ databases">
        <title>Antimicrobial susceptibility testing and genomic analysis of Arcobacter skirrowii strains and one Arcobacter butzleri isolated from German poultry farms.</title>
        <authorList>
            <person name="Haenel I."/>
            <person name="Hotzel H."/>
            <person name="Tomaso H."/>
            <person name="Busch A."/>
        </authorList>
    </citation>
    <scope>NUCLEOTIDE SEQUENCE [LARGE SCALE GENOMIC DNA]</scope>
    <source>
        <strain evidence="5">v</strain>
    </source>
</reference>
<organism evidence="4 5">
    <name type="scientific">Aliarcobacter skirrowii</name>
    <dbReference type="NCBI Taxonomy" id="28200"/>
    <lineage>
        <taxon>Bacteria</taxon>
        <taxon>Pseudomonadati</taxon>
        <taxon>Campylobacterota</taxon>
        <taxon>Epsilonproteobacteria</taxon>
        <taxon>Campylobacterales</taxon>
        <taxon>Arcobacteraceae</taxon>
        <taxon>Aliarcobacter</taxon>
    </lineage>
</organism>
<keyword evidence="2 3" id="KW-0040">ANK repeat</keyword>
<dbReference type="PANTHER" id="PTHR24198">
    <property type="entry name" value="ANKYRIN REPEAT AND PROTEIN KINASE DOMAIN-CONTAINING PROTEIN"/>
    <property type="match status" value="1"/>
</dbReference>
<protein>
    <recommendedName>
        <fullName evidence="6">Ankyrin repeat domain-containing protein</fullName>
    </recommendedName>
</protein>
<dbReference type="PROSITE" id="PS50088">
    <property type="entry name" value="ANK_REPEAT"/>
    <property type="match status" value="2"/>
</dbReference>
<evidence type="ECO:0000313" key="4">
    <source>
        <dbReference type="EMBL" id="PWE23455.1"/>
    </source>
</evidence>
<dbReference type="RefSeq" id="WP_109076537.1">
    <property type="nucleotide sequence ID" value="NZ_QEYH01000001.1"/>
</dbReference>
<sequence length="643" mass="73818">MLEFLSNFNRYSDEDFIKELLNPNVNKENLDKIYKKSDINLNKLFVDDEPILIVCLKKNLLNSALWLIQNGINTELKNSLDETAIFYAIYSDDKKILESLLKKNANIDHLNNNKRTALQESIFNANSKITRFLLKKTISLKNSDINGNNVLFDAVNSGNLVLIEEILKLEKIDLNHKNKEQNSVIHLSNALENLDIGSLLIDYGADPIGQNSNGISYIFHLATKGEKAYKILKKIEEKGYNLNLKNSDGKNILMYAIEFLQTIKDNESIESQVNLIKRMFQLNIDKDSLNNESETFIFEIARSANIDLINFVFNNLEKQNLNKQNKKGLTPLFFLIFGAYENIHQIDLFIENGANINYKNRYNLGVAEILINSILYFENNKNIDENIKKYLDEEYDYKTLLKIFIEKYDLSLDDLNSKDEPLFFSSILNFNFSLFKILRLSKIDFNKKDSQENTILHKLVMKNCSNNQKCMDTVEKIIINLIKIGINIDEQNSDGQTALSICMINKKDSLVKLLIENGASVNILDKSGKTLIHTAIFNDAEKYIDLIHKKDSEILNKIDNFGVTALNYCAFMGKIDLTLKLISLGAKIENDTPKSIKILEYLKKFHKNILAINFKITDTKEKVALSKLASNMIVEFNIDISKR</sequence>
<dbReference type="PANTHER" id="PTHR24198:SF165">
    <property type="entry name" value="ANKYRIN REPEAT-CONTAINING PROTEIN-RELATED"/>
    <property type="match status" value="1"/>
</dbReference>
<evidence type="ECO:0000256" key="3">
    <source>
        <dbReference type="PROSITE-ProRule" id="PRU00023"/>
    </source>
</evidence>
<dbReference type="Pfam" id="PF12796">
    <property type="entry name" value="Ank_2"/>
    <property type="match status" value="2"/>
</dbReference>
<feature type="repeat" description="ANK" evidence="3">
    <location>
        <begin position="494"/>
        <end position="526"/>
    </location>
</feature>
<evidence type="ECO:0000256" key="2">
    <source>
        <dbReference type="ARBA" id="ARBA00023043"/>
    </source>
</evidence>
<dbReference type="SUPFAM" id="SSF48403">
    <property type="entry name" value="Ankyrin repeat"/>
    <property type="match status" value="2"/>
</dbReference>
<dbReference type="Proteomes" id="UP000245014">
    <property type="component" value="Unassembled WGS sequence"/>
</dbReference>
<dbReference type="AlphaFoldDB" id="A0A2U2C346"/>
<dbReference type="EMBL" id="QEYI01000001">
    <property type="protein sequence ID" value="PWE23455.1"/>
    <property type="molecule type" value="Genomic_DNA"/>
</dbReference>
<dbReference type="SMART" id="SM00248">
    <property type="entry name" value="ANK"/>
    <property type="match status" value="11"/>
</dbReference>
<evidence type="ECO:0000256" key="1">
    <source>
        <dbReference type="ARBA" id="ARBA00022737"/>
    </source>
</evidence>